<evidence type="ECO:0000313" key="3">
    <source>
        <dbReference type="Proteomes" id="UP000621670"/>
    </source>
</evidence>
<accession>A0ABR7JGM0</accession>
<reference evidence="2 3" key="1">
    <citation type="submission" date="2020-08" db="EMBL/GenBank/DDBJ databases">
        <title>Description of novel Flavobacterium F-400 isolate.</title>
        <authorList>
            <person name="Saticioglu I."/>
            <person name="Duman M."/>
            <person name="Altun S."/>
        </authorList>
    </citation>
    <scope>NUCLEOTIDE SEQUENCE [LARGE SCALE GENOMIC DNA]</scope>
    <source>
        <strain evidence="2 3">F-400</strain>
    </source>
</reference>
<dbReference type="RefSeq" id="WP_166136316.1">
    <property type="nucleotide sequence ID" value="NZ_JAAOBY010000005.1"/>
</dbReference>
<dbReference type="InterPro" id="IPR001173">
    <property type="entry name" value="Glyco_trans_2-like"/>
</dbReference>
<evidence type="ECO:0000313" key="2">
    <source>
        <dbReference type="EMBL" id="MBC5863643.1"/>
    </source>
</evidence>
<dbReference type="Gene3D" id="3.90.550.10">
    <property type="entry name" value="Spore Coat Polysaccharide Biosynthesis Protein SpsA, Chain A"/>
    <property type="match status" value="1"/>
</dbReference>
<dbReference type="EMBL" id="JACRUM010000004">
    <property type="protein sequence ID" value="MBC5863643.1"/>
    <property type="molecule type" value="Genomic_DNA"/>
</dbReference>
<comment type="caution">
    <text evidence="2">The sequence shown here is derived from an EMBL/GenBank/DDBJ whole genome shotgun (WGS) entry which is preliminary data.</text>
</comment>
<protein>
    <submittedName>
        <fullName evidence="2">Glycosyltransferase</fullName>
    </submittedName>
</protein>
<dbReference type="CDD" id="cd00761">
    <property type="entry name" value="Glyco_tranf_GTA_type"/>
    <property type="match status" value="1"/>
</dbReference>
<dbReference type="InterPro" id="IPR029044">
    <property type="entry name" value="Nucleotide-diphossugar_trans"/>
</dbReference>
<proteinExistence type="predicted"/>
<name>A0ABR7JGM0_9FLAO</name>
<organism evidence="2 3">
    <name type="scientific">Flavobacterium turcicum</name>
    <dbReference type="NCBI Taxonomy" id="2764718"/>
    <lineage>
        <taxon>Bacteria</taxon>
        <taxon>Pseudomonadati</taxon>
        <taxon>Bacteroidota</taxon>
        <taxon>Flavobacteriia</taxon>
        <taxon>Flavobacteriales</taxon>
        <taxon>Flavobacteriaceae</taxon>
        <taxon>Flavobacterium</taxon>
    </lineage>
</organism>
<dbReference type="Proteomes" id="UP000621670">
    <property type="component" value="Unassembled WGS sequence"/>
</dbReference>
<feature type="domain" description="Glycosyltransferase 2-like" evidence="1">
    <location>
        <begin position="4"/>
        <end position="126"/>
    </location>
</feature>
<dbReference type="SUPFAM" id="SSF53448">
    <property type="entry name" value="Nucleotide-diphospho-sugar transferases"/>
    <property type="match status" value="1"/>
</dbReference>
<dbReference type="Pfam" id="PF00535">
    <property type="entry name" value="Glycos_transf_2"/>
    <property type="match status" value="1"/>
</dbReference>
<keyword evidence="3" id="KW-1185">Reference proteome</keyword>
<evidence type="ECO:0000259" key="1">
    <source>
        <dbReference type="Pfam" id="PF00535"/>
    </source>
</evidence>
<sequence length="295" mass="34117">MKVSILIISKNRKEELAFTLSRLKSMVDISIHEIMVLLDGCTDGSEDLAIQFDWVDWTVLKDSIGASSARNFLYKKATGTIFIGFDDDAHPLQDDFITIVESIFEQNNNLGIIAFQEIKGVFKNDEEALSLKPNKKVEYLCNEFVGCGFAITKNVYLATNGFPLWIDIYGEESCVAIEVIANNKDILYTNRISVNHRVNMQARLNSGMNYFRFEKQLKNTVFYFVVYHKNPSFKIMKMLWHNFTKYALEDRTFFKSYFKTIGIIIVQIPKVLQYRKPVSKLVIKKKQELASPIFY</sequence>
<gene>
    <name evidence="2" type="ORF">H8R26_09435</name>
</gene>